<dbReference type="AlphaFoldDB" id="A0A0S3SLR0"/>
<accession>A0A0S3SLR0</accession>
<feature type="non-terminal residue" evidence="1">
    <location>
        <position position="80"/>
    </location>
</feature>
<dbReference type="Proteomes" id="UP000291084">
    <property type="component" value="Chromosome 8"/>
</dbReference>
<keyword evidence="2" id="KW-1185">Reference proteome</keyword>
<evidence type="ECO:0000313" key="1">
    <source>
        <dbReference type="EMBL" id="BAT93753.1"/>
    </source>
</evidence>
<name>A0A0S3SLR0_PHAAN</name>
<protein>
    <submittedName>
        <fullName evidence="1">Uncharacterized protein</fullName>
    </submittedName>
</protein>
<gene>
    <name evidence="1" type="primary">Vigan.08G028200</name>
    <name evidence="1" type="ORF">VIGAN_08028200</name>
</gene>
<organism evidence="1 2">
    <name type="scientific">Vigna angularis var. angularis</name>
    <dbReference type="NCBI Taxonomy" id="157739"/>
    <lineage>
        <taxon>Eukaryota</taxon>
        <taxon>Viridiplantae</taxon>
        <taxon>Streptophyta</taxon>
        <taxon>Embryophyta</taxon>
        <taxon>Tracheophyta</taxon>
        <taxon>Spermatophyta</taxon>
        <taxon>Magnoliopsida</taxon>
        <taxon>eudicotyledons</taxon>
        <taxon>Gunneridae</taxon>
        <taxon>Pentapetalae</taxon>
        <taxon>rosids</taxon>
        <taxon>fabids</taxon>
        <taxon>Fabales</taxon>
        <taxon>Fabaceae</taxon>
        <taxon>Papilionoideae</taxon>
        <taxon>50 kb inversion clade</taxon>
        <taxon>NPAAA clade</taxon>
        <taxon>indigoferoid/millettioid clade</taxon>
        <taxon>Phaseoleae</taxon>
        <taxon>Vigna</taxon>
    </lineage>
</organism>
<sequence length="80" mass="9052">MYKYQYIILGVNFSNIVHLPVMNGWFRACDTVSLLSGSRTKTFSKRSLKLANIFGSSPEEPVMSVPISFGLMLRISRFMA</sequence>
<evidence type="ECO:0000313" key="2">
    <source>
        <dbReference type="Proteomes" id="UP000291084"/>
    </source>
</evidence>
<reference evidence="1 2" key="1">
    <citation type="journal article" date="2015" name="Sci. Rep.">
        <title>The power of single molecule real-time sequencing technology in the de novo assembly of a eukaryotic genome.</title>
        <authorList>
            <person name="Sakai H."/>
            <person name="Naito K."/>
            <person name="Ogiso-Tanaka E."/>
            <person name="Takahashi Y."/>
            <person name="Iseki K."/>
            <person name="Muto C."/>
            <person name="Satou K."/>
            <person name="Teruya K."/>
            <person name="Shiroma A."/>
            <person name="Shimoji M."/>
            <person name="Hirano T."/>
            <person name="Itoh T."/>
            <person name="Kaga A."/>
            <person name="Tomooka N."/>
        </authorList>
    </citation>
    <scope>NUCLEOTIDE SEQUENCE [LARGE SCALE GENOMIC DNA]</scope>
    <source>
        <strain evidence="2">cv. Shumari</strain>
    </source>
</reference>
<proteinExistence type="predicted"/>
<dbReference type="EMBL" id="AP015041">
    <property type="protein sequence ID" value="BAT93753.1"/>
    <property type="molecule type" value="Genomic_DNA"/>
</dbReference>